<sequence>MCSKLRPGIDNKYTMHGGVTCCTTPRGFVPPLDLALLADVDAMVDYTAERGWLTTTLKVQQLMQSIIQARWFDESEFLTLPHVNASNVHLFYKIPHNYEHLTLPALKDICRKDYEKLDH</sequence>
<dbReference type="PANTHER" id="PTHR24075">
    <property type="entry name" value="SEC63 DOMAIN-CONTAINING"/>
    <property type="match status" value="1"/>
</dbReference>
<dbReference type="PANTHER" id="PTHR24075:SF6">
    <property type="entry name" value="ACTIVATING SIGNAL COINTEGRATOR 1 COMPLEX SUBUNIT 3"/>
    <property type="match status" value="1"/>
</dbReference>
<proteinExistence type="predicted"/>
<dbReference type="SUPFAM" id="SSF158702">
    <property type="entry name" value="Sec63 N-terminal domain-like"/>
    <property type="match status" value="1"/>
</dbReference>
<dbReference type="GO" id="GO:0003723">
    <property type="term" value="F:RNA binding"/>
    <property type="evidence" value="ECO:0007669"/>
    <property type="project" value="TreeGrafter"/>
</dbReference>
<dbReference type="OrthoDB" id="5575at2759"/>
<dbReference type="GO" id="GO:0005634">
    <property type="term" value="C:nucleus"/>
    <property type="evidence" value="ECO:0007669"/>
    <property type="project" value="TreeGrafter"/>
</dbReference>
<gene>
    <name evidence="1" type="primary">Ascc3</name>
    <name evidence="1" type="ORF">EVAR_74104_1</name>
</gene>
<evidence type="ECO:0000313" key="1">
    <source>
        <dbReference type="EMBL" id="GBP10854.1"/>
    </source>
</evidence>
<dbReference type="EMBL" id="BGZK01004779">
    <property type="protein sequence ID" value="GBP10854.1"/>
    <property type="molecule type" value="Genomic_DNA"/>
</dbReference>
<dbReference type="GO" id="GO:0043138">
    <property type="term" value="F:3'-5' DNA helicase activity"/>
    <property type="evidence" value="ECO:0007669"/>
    <property type="project" value="TreeGrafter"/>
</dbReference>
<evidence type="ECO:0000313" key="2">
    <source>
        <dbReference type="Proteomes" id="UP000299102"/>
    </source>
</evidence>
<organism evidence="1 2">
    <name type="scientific">Eumeta variegata</name>
    <name type="common">Bagworm moth</name>
    <name type="synonym">Eumeta japonica</name>
    <dbReference type="NCBI Taxonomy" id="151549"/>
    <lineage>
        <taxon>Eukaryota</taxon>
        <taxon>Metazoa</taxon>
        <taxon>Ecdysozoa</taxon>
        <taxon>Arthropoda</taxon>
        <taxon>Hexapoda</taxon>
        <taxon>Insecta</taxon>
        <taxon>Pterygota</taxon>
        <taxon>Neoptera</taxon>
        <taxon>Endopterygota</taxon>
        <taxon>Lepidoptera</taxon>
        <taxon>Glossata</taxon>
        <taxon>Ditrysia</taxon>
        <taxon>Tineoidea</taxon>
        <taxon>Psychidae</taxon>
        <taxon>Oiketicinae</taxon>
        <taxon>Eumeta</taxon>
    </lineage>
</organism>
<dbReference type="Proteomes" id="UP000299102">
    <property type="component" value="Unassembled WGS sequence"/>
</dbReference>
<reference evidence="1 2" key="1">
    <citation type="journal article" date="2019" name="Commun. Biol.">
        <title>The bagworm genome reveals a unique fibroin gene that provides high tensile strength.</title>
        <authorList>
            <person name="Kono N."/>
            <person name="Nakamura H."/>
            <person name="Ohtoshi R."/>
            <person name="Tomita M."/>
            <person name="Numata K."/>
            <person name="Arakawa K."/>
        </authorList>
    </citation>
    <scope>NUCLEOTIDE SEQUENCE [LARGE SCALE GENOMIC DNA]</scope>
</reference>
<accession>A0A4C1T9P9</accession>
<keyword evidence="2" id="KW-1185">Reference proteome</keyword>
<comment type="caution">
    <text evidence="1">The sequence shown here is derived from an EMBL/GenBank/DDBJ whole genome shotgun (WGS) entry which is preliminary data.</text>
</comment>
<dbReference type="AlphaFoldDB" id="A0A4C1T9P9"/>
<dbReference type="STRING" id="151549.A0A4C1T9P9"/>
<name>A0A4C1T9P9_EUMVA</name>
<protein>
    <submittedName>
        <fullName evidence="1">Activating signal cointegrator 1 complex subunit 3</fullName>
    </submittedName>
</protein>